<dbReference type="RefSeq" id="YP_004300602.1">
    <property type="nucleotide sequence ID" value="NC_015250.1"/>
</dbReference>
<dbReference type="KEGG" id="vg:10323008"/>
<dbReference type="Proteomes" id="UP000000330">
    <property type="component" value="Segment"/>
</dbReference>
<dbReference type="GeneID" id="10323008"/>
<organism evidence="1 2">
    <name type="scientific">Acinetobacter phage 133</name>
    <dbReference type="NCBI Taxonomy" id="2919552"/>
    <lineage>
        <taxon>Viruses</taxon>
        <taxon>Duplodnaviria</taxon>
        <taxon>Heunggongvirae</taxon>
        <taxon>Uroviricota</taxon>
        <taxon>Caudoviricetes</taxon>
        <taxon>Pantevenvirales</taxon>
        <taxon>Straboviridae</taxon>
        <taxon>Tevenvirinae</taxon>
        <taxon>Centumtrigintavirus</taxon>
        <taxon>Centumtrigintavirus cv133</taxon>
        <taxon>Acinetobacter virus 133</taxon>
    </lineage>
</organism>
<keyword evidence="2" id="KW-1185">Reference proteome</keyword>
<evidence type="ECO:0000313" key="2">
    <source>
        <dbReference type="Proteomes" id="UP000000330"/>
    </source>
</evidence>
<dbReference type="EMBL" id="HM114315">
    <property type="protein sequence ID" value="ADJ19368.1"/>
    <property type="molecule type" value="Genomic_DNA"/>
</dbReference>
<accession>D9I5Y7</accession>
<evidence type="ECO:0000313" key="1">
    <source>
        <dbReference type="EMBL" id="ADJ19368.1"/>
    </source>
</evidence>
<gene>
    <name evidence="1" type="ORF">Acj133p021</name>
</gene>
<sequence>MTIQELMQIEKGLTTLIKFYKPKDIWFNMNAYDECAWGIHLTENLELTAVSNRPHYFGEFNALFGFAGRRKVSDFTGMQATKQPCKLRCKLVLLFTVNYGHEVHSQQWVKRAKKLRKQVRKEIKEMS</sequence>
<name>D9I5Y7_9CAUD</name>
<reference evidence="1 2" key="1">
    <citation type="journal article" date="2010" name="Virol. J.">
        <title>Genomes of the T4-related bacteriophages as windows on microbial genome evolution.</title>
        <authorList>
            <person name="Petrov V.M."/>
            <person name="Ratnayaka S."/>
            <person name="Nolan J.M."/>
            <person name="Miller E.S."/>
            <person name="Karam J.D."/>
        </authorList>
    </citation>
    <scope>NUCLEOTIDE SEQUENCE [LARGE SCALE GENOMIC DNA]</scope>
    <source>
        <strain evidence="1">Acj133</strain>
    </source>
</reference>
<protein>
    <submittedName>
        <fullName evidence="1">Uncharacterized protein</fullName>
    </submittedName>
</protein>
<proteinExistence type="predicted"/>